<keyword evidence="3" id="KW-1185">Reference proteome</keyword>
<reference evidence="2 3" key="1">
    <citation type="submission" date="2012-08" db="EMBL/GenBank/DDBJ databases">
        <title>Oryza genome evolution.</title>
        <authorList>
            <person name="Wing R.A."/>
        </authorList>
    </citation>
    <scope>NUCLEOTIDE SEQUENCE</scope>
</reference>
<dbReference type="HOGENOM" id="CLU_2137687_0_0_1"/>
<dbReference type="EnsemblPlants" id="LPERR06G16430.1">
    <property type="protein sequence ID" value="LPERR06G16430.1"/>
    <property type="gene ID" value="LPERR06G16430"/>
</dbReference>
<proteinExistence type="predicted"/>
<protein>
    <submittedName>
        <fullName evidence="2">Uncharacterized protein</fullName>
    </submittedName>
</protein>
<reference evidence="2" key="3">
    <citation type="submission" date="2015-04" db="UniProtKB">
        <authorList>
            <consortium name="EnsemblPlants"/>
        </authorList>
    </citation>
    <scope>IDENTIFICATION</scope>
</reference>
<evidence type="ECO:0000313" key="2">
    <source>
        <dbReference type="EnsemblPlants" id="LPERR06G16430.1"/>
    </source>
</evidence>
<evidence type="ECO:0000256" key="1">
    <source>
        <dbReference type="SAM" id="MobiDB-lite"/>
    </source>
</evidence>
<dbReference type="AlphaFoldDB" id="A0A0D9WRP0"/>
<dbReference type="Proteomes" id="UP000032180">
    <property type="component" value="Chromosome 6"/>
</dbReference>
<sequence length="107" mass="11559">MATFTERTRLLAALLIIVSVVIMSFSVDVCHGSREGAGTFPRSDQADERQGLDPYSLKSLHRIPVRASQRCPSPFLPMPCRPTPRTSSSPSPPPAPPAPEKGEIPPP</sequence>
<organism evidence="2 3">
    <name type="scientific">Leersia perrieri</name>
    <dbReference type="NCBI Taxonomy" id="77586"/>
    <lineage>
        <taxon>Eukaryota</taxon>
        <taxon>Viridiplantae</taxon>
        <taxon>Streptophyta</taxon>
        <taxon>Embryophyta</taxon>
        <taxon>Tracheophyta</taxon>
        <taxon>Spermatophyta</taxon>
        <taxon>Magnoliopsida</taxon>
        <taxon>Liliopsida</taxon>
        <taxon>Poales</taxon>
        <taxon>Poaceae</taxon>
        <taxon>BOP clade</taxon>
        <taxon>Oryzoideae</taxon>
        <taxon>Oryzeae</taxon>
        <taxon>Oryzinae</taxon>
        <taxon>Leersia</taxon>
    </lineage>
</organism>
<feature type="region of interest" description="Disordered" evidence="1">
    <location>
        <begin position="33"/>
        <end position="107"/>
    </location>
</feature>
<evidence type="ECO:0000313" key="3">
    <source>
        <dbReference type="Proteomes" id="UP000032180"/>
    </source>
</evidence>
<dbReference type="Gramene" id="LPERR06G16430.1">
    <property type="protein sequence ID" value="LPERR06G16430.1"/>
    <property type="gene ID" value="LPERR06G16430"/>
</dbReference>
<accession>A0A0D9WRP0</accession>
<feature type="compositionally biased region" description="Pro residues" evidence="1">
    <location>
        <begin position="90"/>
        <end position="99"/>
    </location>
</feature>
<reference evidence="3" key="2">
    <citation type="submission" date="2013-12" db="EMBL/GenBank/DDBJ databases">
        <authorList>
            <person name="Yu Y."/>
            <person name="Lee S."/>
            <person name="de Baynast K."/>
            <person name="Wissotski M."/>
            <person name="Liu L."/>
            <person name="Talag J."/>
            <person name="Goicoechea J."/>
            <person name="Angelova A."/>
            <person name="Jetty R."/>
            <person name="Kudrna D."/>
            <person name="Golser W."/>
            <person name="Rivera L."/>
            <person name="Zhang J."/>
            <person name="Wing R."/>
        </authorList>
    </citation>
    <scope>NUCLEOTIDE SEQUENCE</scope>
</reference>
<name>A0A0D9WRP0_9ORYZ</name>